<accession>A0A1C2EAG5</accession>
<dbReference type="CDD" id="cd22233">
    <property type="entry name" value="RHH_CopAso-like"/>
    <property type="match status" value="1"/>
</dbReference>
<comment type="caution">
    <text evidence="3">The sequence shown here is derived from an EMBL/GenBank/DDBJ whole genome shotgun (WGS) entry which is preliminary data.</text>
</comment>
<evidence type="ECO:0000256" key="1">
    <source>
        <dbReference type="SAM" id="MobiDB-lite"/>
    </source>
</evidence>
<dbReference type="EMBL" id="MDEO01000024">
    <property type="protein sequence ID" value="OCX23965.1"/>
    <property type="molecule type" value="Genomic_DNA"/>
</dbReference>
<feature type="region of interest" description="Disordered" evidence="1">
    <location>
        <begin position="78"/>
        <end position="98"/>
    </location>
</feature>
<dbReference type="Pfam" id="PF01402">
    <property type="entry name" value="RHH_1"/>
    <property type="match status" value="1"/>
</dbReference>
<evidence type="ECO:0000259" key="2">
    <source>
        <dbReference type="Pfam" id="PF01402"/>
    </source>
</evidence>
<name>A0A1C2EAG5_9HYPH</name>
<feature type="domain" description="Ribbon-helix-helix protein CopG" evidence="2">
    <location>
        <begin position="7"/>
        <end position="44"/>
    </location>
</feature>
<dbReference type="Proteomes" id="UP000094412">
    <property type="component" value="Unassembled WGS sequence"/>
</dbReference>
<evidence type="ECO:0000313" key="4">
    <source>
        <dbReference type="Proteomes" id="UP000094412"/>
    </source>
</evidence>
<dbReference type="RefSeq" id="WP_024925832.1">
    <property type="nucleotide sequence ID" value="NZ_MDEO01000024.1"/>
</dbReference>
<proteinExistence type="predicted"/>
<dbReference type="AlphaFoldDB" id="A0A1C2EAG5"/>
<dbReference type="STRING" id="1566387.QV13_03070"/>
<reference evidence="3 4" key="1">
    <citation type="submission" date="2016-08" db="EMBL/GenBank/DDBJ databases">
        <title>Whole genome sequence of Mesorhizobium sp. strain UASWS1009 isolated from industrial sewage.</title>
        <authorList>
            <person name="Crovadore J."/>
            <person name="Calmin G."/>
            <person name="Chablais R."/>
            <person name="Cochard B."/>
            <person name="Lefort F."/>
        </authorList>
    </citation>
    <scope>NUCLEOTIDE SEQUENCE [LARGE SCALE GENOMIC DNA]</scope>
    <source>
        <strain evidence="3 4">UASWS1009</strain>
    </source>
</reference>
<dbReference type="InterPro" id="IPR002145">
    <property type="entry name" value="CopG"/>
</dbReference>
<evidence type="ECO:0000313" key="3">
    <source>
        <dbReference type="EMBL" id="OCX23965.1"/>
    </source>
</evidence>
<dbReference type="GO" id="GO:0006355">
    <property type="term" value="P:regulation of DNA-templated transcription"/>
    <property type="evidence" value="ECO:0007669"/>
    <property type="project" value="InterPro"/>
</dbReference>
<organism evidence="3 4">
    <name type="scientific">Mesorhizobium hungaricum</name>
    <dbReference type="NCBI Taxonomy" id="1566387"/>
    <lineage>
        <taxon>Bacteria</taxon>
        <taxon>Pseudomonadati</taxon>
        <taxon>Pseudomonadota</taxon>
        <taxon>Alphaproteobacteria</taxon>
        <taxon>Hyphomicrobiales</taxon>
        <taxon>Phyllobacteriaceae</taxon>
        <taxon>Mesorhizobium</taxon>
    </lineage>
</organism>
<dbReference type="SUPFAM" id="SSF47598">
    <property type="entry name" value="Ribbon-helix-helix"/>
    <property type="match status" value="1"/>
</dbReference>
<feature type="compositionally biased region" description="Basic and acidic residues" evidence="1">
    <location>
        <begin position="78"/>
        <end position="88"/>
    </location>
</feature>
<sequence>MAAGGTFSVRLPPETKRELEEYAKATKRSSAFIVKEAVEAHLAERRAYLEAIEEGEREADLGVFVSGEAVFKWMESWGTDKELPRPEPDVFPANDGKS</sequence>
<gene>
    <name evidence="3" type="ORF">QV13_03070</name>
</gene>
<dbReference type="InterPro" id="IPR010985">
    <property type="entry name" value="Ribbon_hlx_hlx"/>
</dbReference>
<protein>
    <recommendedName>
        <fullName evidence="2">Ribbon-helix-helix protein CopG domain-containing protein</fullName>
    </recommendedName>
</protein>
<keyword evidence="4" id="KW-1185">Reference proteome</keyword>